<dbReference type="STRING" id="39966.A0A369K3Z4"/>
<keyword evidence="7" id="KW-1185">Reference proteome</keyword>
<dbReference type="EMBL" id="LUEZ02000015">
    <property type="protein sequence ID" value="RDB27487.1"/>
    <property type="molecule type" value="Genomic_DNA"/>
</dbReference>
<dbReference type="GO" id="GO:0009982">
    <property type="term" value="F:pseudouridine synthase activity"/>
    <property type="evidence" value="ECO:0007669"/>
    <property type="project" value="InterPro"/>
</dbReference>
<dbReference type="GO" id="GO:1990481">
    <property type="term" value="P:mRNA pseudouridine synthesis"/>
    <property type="evidence" value="ECO:0007669"/>
    <property type="project" value="TreeGrafter"/>
</dbReference>
<evidence type="ECO:0000256" key="3">
    <source>
        <dbReference type="ARBA" id="ARBA00023235"/>
    </source>
</evidence>
<organism evidence="6 7">
    <name type="scientific">Hypsizygus marmoreus</name>
    <name type="common">White beech mushroom</name>
    <name type="synonym">Agaricus marmoreus</name>
    <dbReference type="NCBI Taxonomy" id="39966"/>
    <lineage>
        <taxon>Eukaryota</taxon>
        <taxon>Fungi</taxon>
        <taxon>Dikarya</taxon>
        <taxon>Basidiomycota</taxon>
        <taxon>Agaricomycotina</taxon>
        <taxon>Agaricomycetes</taxon>
        <taxon>Agaricomycetidae</taxon>
        <taxon>Agaricales</taxon>
        <taxon>Tricholomatineae</taxon>
        <taxon>Lyophyllaceae</taxon>
        <taxon>Hypsizygus</taxon>
    </lineage>
</organism>
<evidence type="ECO:0000313" key="6">
    <source>
        <dbReference type="EMBL" id="RDB27487.1"/>
    </source>
</evidence>
<accession>A0A369K3Z4</accession>
<dbReference type="OrthoDB" id="25767at2759"/>
<keyword evidence="2" id="KW-0819">tRNA processing</keyword>
<dbReference type="AlphaFoldDB" id="A0A369K3Z4"/>
<dbReference type="FunCoup" id="A0A369K3Z4">
    <property type="interactions" value="526"/>
</dbReference>
<dbReference type="InterPro" id="IPR020103">
    <property type="entry name" value="PsdUridine_synth_cat_dom_sf"/>
</dbReference>
<evidence type="ECO:0000256" key="2">
    <source>
        <dbReference type="ARBA" id="ARBA00022694"/>
    </source>
</evidence>
<reference evidence="6" key="1">
    <citation type="submission" date="2018-04" db="EMBL/GenBank/DDBJ databases">
        <title>Whole genome sequencing of Hypsizygus marmoreus.</title>
        <authorList>
            <person name="Choi I.-G."/>
            <person name="Min B."/>
            <person name="Kim J.-G."/>
            <person name="Kim S."/>
            <person name="Oh Y.-L."/>
            <person name="Kong W.-S."/>
            <person name="Park H."/>
            <person name="Jeong J."/>
            <person name="Song E.-S."/>
        </authorList>
    </citation>
    <scope>NUCLEOTIDE SEQUENCE [LARGE SCALE GENOMIC DNA]</scope>
    <source>
        <strain evidence="6">51987-8</strain>
    </source>
</reference>
<protein>
    <submittedName>
        <fullName evidence="6">tRNA pseudouridine(38/39) synthase</fullName>
    </submittedName>
</protein>
<evidence type="ECO:0000313" key="7">
    <source>
        <dbReference type="Proteomes" id="UP000076154"/>
    </source>
</evidence>
<dbReference type="InterPro" id="IPR020097">
    <property type="entry name" value="PsdUridine_synth_TruA_a/b_dom"/>
</dbReference>
<dbReference type="HAMAP" id="MF_00171">
    <property type="entry name" value="TruA"/>
    <property type="match status" value="1"/>
</dbReference>
<dbReference type="PANTHER" id="PTHR11142:SF5">
    <property type="entry name" value="TRNA PSEUDOURIDINE(38_39) SYNTHASE"/>
    <property type="match status" value="1"/>
</dbReference>
<dbReference type="GO" id="GO:0005634">
    <property type="term" value="C:nucleus"/>
    <property type="evidence" value="ECO:0007669"/>
    <property type="project" value="TreeGrafter"/>
</dbReference>
<dbReference type="InterPro" id="IPR020094">
    <property type="entry name" value="TruA/RsuA/RluB/E/F_N"/>
</dbReference>
<dbReference type="Proteomes" id="UP000076154">
    <property type="component" value="Unassembled WGS sequence"/>
</dbReference>
<dbReference type="Gene3D" id="3.30.70.660">
    <property type="entry name" value="Pseudouridine synthase I, catalytic domain, C-terminal subdomain"/>
    <property type="match status" value="1"/>
</dbReference>
<keyword evidence="3" id="KW-0413">Isomerase</keyword>
<dbReference type="GO" id="GO:0003723">
    <property type="term" value="F:RNA binding"/>
    <property type="evidence" value="ECO:0007669"/>
    <property type="project" value="InterPro"/>
</dbReference>
<dbReference type="Gene3D" id="3.30.70.580">
    <property type="entry name" value="Pseudouridine synthase I, catalytic domain, N-terminal subdomain"/>
    <property type="match status" value="1"/>
</dbReference>
<gene>
    <name evidence="6" type="primary">DEG1</name>
    <name evidence="6" type="ORF">Hypma_003844</name>
</gene>
<feature type="domain" description="Pseudouridine synthase I TruA alpha/beta" evidence="5">
    <location>
        <begin position="270"/>
        <end position="397"/>
    </location>
</feature>
<feature type="region of interest" description="Disordered" evidence="4">
    <location>
        <begin position="132"/>
        <end position="175"/>
    </location>
</feature>
<dbReference type="GO" id="GO:0031119">
    <property type="term" value="P:tRNA pseudouridine synthesis"/>
    <property type="evidence" value="ECO:0007669"/>
    <property type="project" value="TreeGrafter"/>
</dbReference>
<dbReference type="InParanoid" id="A0A369K3Z4"/>
<sequence length="530" mass="59770">MASPQPSSIYDGWSREELIARLTELDHKPKQRPPSPKPRHKAFHFATYSRRKIALKFCYSGWEYGGLAFQNTKTPLPTVEAVMFDAFVKARLIDPEAGFEGCGWEKCGRTDRGVSAAGQVISLWVRSALGTESGTDSPAEVVDKNKDVSSMPSAVDIPSSEEETPSSVTPQEDTNVIPRLEYGFDEDDLDAPQSSSNLTIPPLKTKPKFEHDYLSILNRLLPPTIRILAWSPVSDKFSARFSCTYRHYKYFFSPDTFSGPGLDVERMRAAASRLIGEHDFRNMCKIDAGKQITMFRRNVMRAEINVVSVDGDGKGMYVFNLIGSAFLYHQVRHIMAILFMVGSGLEDPSVVTTLMNVEPGLEKPDDDSQTPLEVVDRKPEYQMADALPLVLWDCGYPDTELDWRINSYDSEEDNENWKGTELYQQLHAIHSRSQIYTALNNHFLVAASPFHLPTPAPPSISSPVPNKLFIPLGGGAYRRTGEDKYVPLLKRNRLDHVDVVNERWRVGKGFRRNERRRVAEESDDDDDGNE</sequence>
<dbReference type="GO" id="GO:0005737">
    <property type="term" value="C:cytoplasm"/>
    <property type="evidence" value="ECO:0007669"/>
    <property type="project" value="TreeGrafter"/>
</dbReference>
<dbReference type="InterPro" id="IPR001406">
    <property type="entry name" value="PsdUridine_synth_TruA"/>
</dbReference>
<dbReference type="InterPro" id="IPR020095">
    <property type="entry name" value="PsdUridine_synth_TruA_C"/>
</dbReference>
<comment type="similarity">
    <text evidence="1">Belongs to the tRNA pseudouridine synthase TruA family.</text>
</comment>
<dbReference type="SUPFAM" id="SSF55120">
    <property type="entry name" value="Pseudouridine synthase"/>
    <property type="match status" value="1"/>
</dbReference>
<dbReference type="Pfam" id="PF01416">
    <property type="entry name" value="PseudoU_synth_1"/>
    <property type="match status" value="1"/>
</dbReference>
<evidence type="ECO:0000256" key="4">
    <source>
        <dbReference type="SAM" id="MobiDB-lite"/>
    </source>
</evidence>
<dbReference type="PANTHER" id="PTHR11142">
    <property type="entry name" value="PSEUDOURIDYLATE SYNTHASE"/>
    <property type="match status" value="1"/>
</dbReference>
<comment type="caution">
    <text evidence="6">The sequence shown here is derived from an EMBL/GenBank/DDBJ whole genome shotgun (WGS) entry which is preliminary data.</text>
</comment>
<evidence type="ECO:0000256" key="1">
    <source>
        <dbReference type="ARBA" id="ARBA00009375"/>
    </source>
</evidence>
<evidence type="ECO:0000259" key="5">
    <source>
        <dbReference type="Pfam" id="PF01416"/>
    </source>
</evidence>
<name>A0A369K3Z4_HYPMA</name>
<proteinExistence type="inferred from homology"/>